<keyword evidence="1" id="KW-0812">Transmembrane</keyword>
<organism evidence="2">
    <name type="scientific">viral metagenome</name>
    <dbReference type="NCBI Taxonomy" id="1070528"/>
    <lineage>
        <taxon>unclassified sequences</taxon>
        <taxon>metagenomes</taxon>
        <taxon>organismal metagenomes</taxon>
    </lineage>
</organism>
<evidence type="ECO:0000313" key="2">
    <source>
        <dbReference type="EMBL" id="QHU27107.1"/>
    </source>
</evidence>
<name>A0A6C0L9L0_9ZZZZ</name>
<dbReference type="EMBL" id="MN740451">
    <property type="protein sequence ID" value="QHU27107.1"/>
    <property type="molecule type" value="Genomic_DNA"/>
</dbReference>
<accession>A0A6C0L9L0</accession>
<keyword evidence="1" id="KW-1133">Transmembrane helix</keyword>
<feature type="transmembrane region" description="Helical" evidence="1">
    <location>
        <begin position="7"/>
        <end position="32"/>
    </location>
</feature>
<feature type="transmembrane region" description="Helical" evidence="1">
    <location>
        <begin position="75"/>
        <end position="100"/>
    </location>
</feature>
<reference evidence="2" key="1">
    <citation type="journal article" date="2020" name="Nature">
        <title>Giant virus diversity and host interactions through global metagenomics.</title>
        <authorList>
            <person name="Schulz F."/>
            <person name="Roux S."/>
            <person name="Paez-Espino D."/>
            <person name="Jungbluth S."/>
            <person name="Walsh D.A."/>
            <person name="Denef V.J."/>
            <person name="McMahon K.D."/>
            <person name="Konstantinidis K.T."/>
            <person name="Eloe-Fadrosh E.A."/>
            <person name="Kyrpides N.C."/>
            <person name="Woyke T."/>
        </authorList>
    </citation>
    <scope>NUCLEOTIDE SEQUENCE</scope>
    <source>
        <strain evidence="2">GVMAG-M-3300027763-16</strain>
    </source>
</reference>
<keyword evidence="1" id="KW-0472">Membrane</keyword>
<proteinExistence type="predicted"/>
<dbReference type="AlphaFoldDB" id="A0A6C0L9L0"/>
<evidence type="ECO:0000256" key="1">
    <source>
        <dbReference type="SAM" id="Phobius"/>
    </source>
</evidence>
<sequence length="256" mass="30130">MKINIFYLIAYTVILIFCILYLFYLLRILYIISCLPLINDVVGPLRDHTLGDHQPVMVLPIFIYNVINFPMCHNVYIIILCLAAFFLFIILVCWMIGLILRNIIFTNPFANIWPWNELDKEGFFVWFFEKTFLDKNKDIIKFVLNIFRAVLTPEEFAAAEQRCLENFVGKGSSNVRAPPANIEYIDYNFDTKYKEEEREKDIFYRESYLSIKQRSDANSYRNMTIARPDIVATMPDIPDVANQIHTEMNYVNIKLG</sequence>
<protein>
    <submittedName>
        <fullName evidence="2">Uncharacterized protein</fullName>
    </submittedName>
</protein>